<dbReference type="Proteomes" id="UP000887579">
    <property type="component" value="Unplaced"/>
</dbReference>
<organism evidence="1 2">
    <name type="scientific">Panagrolaimus sp. ES5</name>
    <dbReference type="NCBI Taxonomy" id="591445"/>
    <lineage>
        <taxon>Eukaryota</taxon>
        <taxon>Metazoa</taxon>
        <taxon>Ecdysozoa</taxon>
        <taxon>Nematoda</taxon>
        <taxon>Chromadorea</taxon>
        <taxon>Rhabditida</taxon>
        <taxon>Tylenchina</taxon>
        <taxon>Panagrolaimomorpha</taxon>
        <taxon>Panagrolaimoidea</taxon>
        <taxon>Panagrolaimidae</taxon>
        <taxon>Panagrolaimus</taxon>
    </lineage>
</organism>
<evidence type="ECO:0000313" key="1">
    <source>
        <dbReference type="Proteomes" id="UP000887579"/>
    </source>
</evidence>
<sequence>MVSLKSNTDNESISVIFYRQVPAPEYFYGYSSNGKNDAILVVYQPDDKKLAREYFKEDGIWKCIECNKLGQEVCINNIKEKELFASLKHFCQPKSVEEIVKEQQEYKNLFLYGSGDTLEREADFYTSSAEFDKFDPEEYKFGVNDVKCPNSRLIAQQKGNPENVYHYHKHEKRWICQGCISITHNSDIFGEFVQKYLYLPKQHVCEPIKAQLSEKEQQNLLFNAPANLYVDKIFNEHKNSLRILHQFEYKYATVGGVVKKKVIVTDPSNQSLIYEFYFKSPSIWYCTRCAQQNKLDTYAIQKDGNMFVSTKHKCKPIKYFDAVSVSNSWASVSAPCTTNEETEPIAAPAEEEKGWEEEGEMSLLDADLLGSFANMQPSTSAAVKSSARPRKRKSSESGTVSTTRTYNLLHSEILAKIPRVLNKSAGKDTVIRVFTPKKCPFPVKIPPSYVVVPKKPILKKSPVRPKIIKSPKVISMSPIFLDDNSNDAAKINYESASLNSSPDYDALMAAEKAFNYDEEEVVLNKRSSKGSHS</sequence>
<protein>
    <submittedName>
        <fullName evidence="2">Uncharacterized protein</fullName>
    </submittedName>
</protein>
<name>A0AC34GYE0_9BILA</name>
<dbReference type="WBParaSite" id="ES5_v2.g998.t1">
    <property type="protein sequence ID" value="ES5_v2.g998.t1"/>
    <property type="gene ID" value="ES5_v2.g998"/>
</dbReference>
<accession>A0AC34GYE0</accession>
<evidence type="ECO:0000313" key="2">
    <source>
        <dbReference type="WBParaSite" id="ES5_v2.g998.t1"/>
    </source>
</evidence>
<reference evidence="2" key="1">
    <citation type="submission" date="2022-11" db="UniProtKB">
        <authorList>
            <consortium name="WormBaseParasite"/>
        </authorList>
    </citation>
    <scope>IDENTIFICATION</scope>
</reference>
<proteinExistence type="predicted"/>